<dbReference type="Pfam" id="PF00873">
    <property type="entry name" value="ACR_tran"/>
    <property type="match status" value="1"/>
</dbReference>
<dbReference type="Gene3D" id="3.30.70.1320">
    <property type="entry name" value="Multidrug efflux transporter AcrB pore domain like"/>
    <property type="match status" value="1"/>
</dbReference>
<dbReference type="PANTHER" id="PTHR32063">
    <property type="match status" value="1"/>
</dbReference>
<feature type="transmembrane region" description="Helical" evidence="1">
    <location>
        <begin position="341"/>
        <end position="363"/>
    </location>
</feature>
<feature type="transmembrane region" description="Helical" evidence="1">
    <location>
        <begin position="474"/>
        <end position="492"/>
    </location>
</feature>
<feature type="transmembrane region" description="Helical" evidence="1">
    <location>
        <begin position="912"/>
        <end position="939"/>
    </location>
</feature>
<keyword evidence="1" id="KW-0812">Transmembrane</keyword>
<dbReference type="Gene3D" id="3.30.70.1430">
    <property type="entry name" value="Multidrug efflux transporter AcrB pore domain"/>
    <property type="match status" value="2"/>
</dbReference>
<dbReference type="InterPro" id="IPR001036">
    <property type="entry name" value="Acrflvin-R"/>
</dbReference>
<keyword evidence="1" id="KW-0472">Membrane</keyword>
<organism evidence="2 3">
    <name type="scientific">Skermanella aerolata</name>
    <dbReference type="NCBI Taxonomy" id="393310"/>
    <lineage>
        <taxon>Bacteria</taxon>
        <taxon>Pseudomonadati</taxon>
        <taxon>Pseudomonadota</taxon>
        <taxon>Alphaproteobacteria</taxon>
        <taxon>Rhodospirillales</taxon>
        <taxon>Azospirillaceae</taxon>
        <taxon>Skermanella</taxon>
    </lineage>
</organism>
<feature type="transmembrane region" description="Helical" evidence="1">
    <location>
        <begin position="857"/>
        <end position="880"/>
    </location>
</feature>
<feature type="transmembrane region" description="Helical" evidence="1">
    <location>
        <begin position="529"/>
        <end position="549"/>
    </location>
</feature>
<evidence type="ECO:0000256" key="1">
    <source>
        <dbReference type="SAM" id="Phobius"/>
    </source>
</evidence>
<dbReference type="InterPro" id="IPR027463">
    <property type="entry name" value="AcrB_DN_DC_subdom"/>
</dbReference>
<dbReference type="PANTHER" id="PTHR32063:SF77">
    <property type="entry name" value="ACR FAMILY TRANSPORT PROTEIN"/>
    <property type="match status" value="1"/>
</dbReference>
<keyword evidence="1" id="KW-1133">Transmembrane helix</keyword>
<proteinExistence type="predicted"/>
<dbReference type="Gene3D" id="3.30.70.1440">
    <property type="entry name" value="Multidrug efflux transporter AcrB pore domain"/>
    <property type="match status" value="1"/>
</dbReference>
<protein>
    <submittedName>
        <fullName evidence="2">Acriflavine resistance protein B</fullName>
    </submittedName>
</protein>
<dbReference type="RefSeq" id="WP_044432782.1">
    <property type="nucleotide sequence ID" value="NZ_BJYZ01000029.1"/>
</dbReference>
<feature type="transmembrane region" description="Helical" evidence="1">
    <location>
        <begin position="21"/>
        <end position="43"/>
    </location>
</feature>
<gene>
    <name evidence="2" type="ORF">SAE02_57390</name>
</gene>
<name>A0A512DYN4_9PROT</name>
<feature type="transmembrane region" description="Helical" evidence="1">
    <location>
        <begin position="396"/>
        <end position="421"/>
    </location>
</feature>
<keyword evidence="3" id="KW-1185">Reference proteome</keyword>
<dbReference type="GO" id="GO:0005886">
    <property type="term" value="C:plasma membrane"/>
    <property type="evidence" value="ECO:0007669"/>
    <property type="project" value="TreeGrafter"/>
</dbReference>
<comment type="caution">
    <text evidence="2">The sequence shown here is derived from an EMBL/GenBank/DDBJ whole genome shotgun (WGS) entry which is preliminary data.</text>
</comment>
<dbReference type="Gene3D" id="3.30.2090.10">
    <property type="entry name" value="Multidrug efflux transporter AcrB TolC docking domain, DN and DC subdomains"/>
    <property type="match status" value="2"/>
</dbReference>
<dbReference type="Proteomes" id="UP000321523">
    <property type="component" value="Unassembled WGS sequence"/>
</dbReference>
<feature type="transmembrane region" description="Helical" evidence="1">
    <location>
        <begin position="887"/>
        <end position="906"/>
    </location>
</feature>
<evidence type="ECO:0000313" key="2">
    <source>
        <dbReference type="EMBL" id="GEO41591.1"/>
    </source>
</evidence>
<dbReference type="Gene3D" id="1.20.1640.10">
    <property type="entry name" value="Multidrug efflux transporter AcrB transmembrane domain"/>
    <property type="match status" value="2"/>
</dbReference>
<dbReference type="AlphaFoldDB" id="A0A512DYN4"/>
<feature type="transmembrane region" description="Helical" evidence="1">
    <location>
        <begin position="960"/>
        <end position="979"/>
    </location>
</feature>
<dbReference type="SUPFAM" id="SSF82693">
    <property type="entry name" value="Multidrug efflux transporter AcrB pore domain, PN1, PN2, PC1 and PC2 subdomains"/>
    <property type="match status" value="3"/>
</dbReference>
<reference evidence="2 3" key="1">
    <citation type="submission" date="2019-07" db="EMBL/GenBank/DDBJ databases">
        <title>Whole genome shotgun sequence of Skermanella aerolata NBRC 106429.</title>
        <authorList>
            <person name="Hosoyama A."/>
            <person name="Uohara A."/>
            <person name="Ohji S."/>
            <person name="Ichikawa N."/>
        </authorList>
    </citation>
    <scope>NUCLEOTIDE SEQUENCE [LARGE SCALE GENOMIC DNA]</scope>
    <source>
        <strain evidence="2 3">NBRC 106429</strain>
    </source>
</reference>
<feature type="transmembrane region" description="Helical" evidence="1">
    <location>
        <begin position="370"/>
        <end position="390"/>
    </location>
</feature>
<dbReference type="OrthoDB" id="9806532at2"/>
<evidence type="ECO:0000313" key="3">
    <source>
        <dbReference type="Proteomes" id="UP000321523"/>
    </source>
</evidence>
<dbReference type="PRINTS" id="PR00702">
    <property type="entry name" value="ACRIFLAVINRP"/>
</dbReference>
<dbReference type="EMBL" id="BJYZ01000029">
    <property type="protein sequence ID" value="GEO41591.1"/>
    <property type="molecule type" value="Genomic_DNA"/>
</dbReference>
<feature type="transmembrane region" description="Helical" evidence="1">
    <location>
        <begin position="442"/>
        <end position="462"/>
    </location>
</feature>
<dbReference type="SUPFAM" id="SSF82714">
    <property type="entry name" value="Multidrug efflux transporter AcrB TolC docking domain, DN and DC subdomains"/>
    <property type="match status" value="2"/>
</dbReference>
<accession>A0A512DYN4</accession>
<dbReference type="GO" id="GO:0042910">
    <property type="term" value="F:xenobiotic transmembrane transporter activity"/>
    <property type="evidence" value="ECO:0007669"/>
    <property type="project" value="TreeGrafter"/>
</dbReference>
<feature type="transmembrane region" description="Helical" evidence="1">
    <location>
        <begin position="991"/>
        <end position="1016"/>
    </location>
</feature>
<sequence>MSGSSKTGGWSNGLSSWSIRHPVPTVVLFLFLTGAGVLGFMGLRTNNMPDIDMPTVTVTVAQSGAAPTELETQVTRIVENAVAGVGNVDDISSTVGEGSSTTTIRFILGTDVDRATNDVRNAVAGIQGNLPAGAESPVIARMDDTGRAILTFVVEAPAMAPDGLSWFVDNDVGKALLGVDGVSKVERSGGVDRVIRIELDPDRLAALGVGADEISRTLADVNVNQPGGRASVGGREQSVRTLGSATTVAALADTRVRLAGGGGSVRLADLGTVRDGWEEPRQRARLDGKEVVAFSVFRSVGSSEIDVTGAVRAAVAKLDGSRADVTFREVTSSSYFVAESYAAAVEALWIGALLAIGVVWLFLRDIRATLISSVALPLSLIPTFAVMRLLDLSLNNITLLALSLVVGILVDDAIVEIENIVRHMRHSGKRAWEAAIEAADEIGLAVVATTGTIVAVFLPVAFMPGIPGQIFKSFAIATCVSVAFSLLVARMLTPLMGAFLIRAEGHRDDEPKWVPAYLWLLRKALHRRWITLALGVAFFAGSIGLARLLPVDFMPASDRGRSLVSVQLPPGATLAETDAVVQGITARLRGEPEVAGIFASIGTPTSAGMGPKAASAGEVRSATLTVNLVPRAERSVSQQAFEKRASAMLADIPGARIQFGADGQSGAKVSVTLTGDDPAALNAASAALLRDMRSVPGFLNPASTSAISRPELIIRPDDARAAEVGVTPTAIALAVQVATLGDTDRNLPKFNLGDRQIPILASLPQDALNDPSRLAVLPVSGTRATVPLGSVAAIGFGAGPTSILRVDRRRSATVEANLSGLTLGEASARVAALPTMRALPPGVTELKRGDEERMRELFTGFATALTAGIFLMYATLVLLFRSFIQPVTIMVALPLSVGGALGFLLLSGHALAISALIGLLLLMGIAAKNSILLVDYALMARAEHGLDRTSALLDAAAKRARPIVMTSLAMGAGMLPLALGWGADAETRAPMAIAVIGGLLSSTVLSLVYVPVFFTVMDDLERLLGRWLRPLAVGAETPAHAEPTI</sequence>
<dbReference type="SUPFAM" id="SSF82866">
    <property type="entry name" value="Multidrug efflux transporter AcrB transmembrane domain"/>
    <property type="match status" value="2"/>
</dbReference>